<evidence type="ECO:0000313" key="3">
    <source>
        <dbReference type="Proteomes" id="UP001642540"/>
    </source>
</evidence>
<evidence type="ECO:0000256" key="1">
    <source>
        <dbReference type="SAM" id="SignalP"/>
    </source>
</evidence>
<organism evidence="2 3">
    <name type="scientific">Orchesella dallaii</name>
    <dbReference type="NCBI Taxonomy" id="48710"/>
    <lineage>
        <taxon>Eukaryota</taxon>
        <taxon>Metazoa</taxon>
        <taxon>Ecdysozoa</taxon>
        <taxon>Arthropoda</taxon>
        <taxon>Hexapoda</taxon>
        <taxon>Collembola</taxon>
        <taxon>Entomobryomorpha</taxon>
        <taxon>Entomobryoidea</taxon>
        <taxon>Orchesellidae</taxon>
        <taxon>Orchesellinae</taxon>
        <taxon>Orchesella</taxon>
    </lineage>
</organism>
<evidence type="ECO:0000313" key="2">
    <source>
        <dbReference type="EMBL" id="CAL8128810.1"/>
    </source>
</evidence>
<protein>
    <submittedName>
        <fullName evidence="2">Uncharacterized protein</fullName>
    </submittedName>
</protein>
<feature type="chain" id="PRO_5045273600" evidence="1">
    <location>
        <begin position="21"/>
        <end position="113"/>
    </location>
</feature>
<reference evidence="2 3" key="1">
    <citation type="submission" date="2024-08" db="EMBL/GenBank/DDBJ databases">
        <authorList>
            <person name="Cucini C."/>
            <person name="Frati F."/>
        </authorList>
    </citation>
    <scope>NUCLEOTIDE SEQUENCE [LARGE SCALE GENOMIC DNA]</scope>
</reference>
<dbReference type="EMBL" id="CAXLJM020000075">
    <property type="protein sequence ID" value="CAL8128810.1"/>
    <property type="molecule type" value="Genomic_DNA"/>
</dbReference>
<proteinExistence type="predicted"/>
<gene>
    <name evidence="2" type="ORF">ODALV1_LOCUS22575</name>
</gene>
<dbReference type="Proteomes" id="UP001642540">
    <property type="component" value="Unassembled WGS sequence"/>
</dbReference>
<name>A0ABP1RIE3_9HEXA</name>
<comment type="caution">
    <text evidence="2">The sequence shown here is derived from an EMBL/GenBank/DDBJ whole genome shotgun (WGS) entry which is preliminary data.</text>
</comment>
<feature type="signal peptide" evidence="1">
    <location>
        <begin position="1"/>
        <end position="20"/>
    </location>
</feature>
<keyword evidence="3" id="KW-1185">Reference proteome</keyword>
<keyword evidence="1" id="KW-0732">Signal</keyword>
<sequence length="113" mass="12536">MNQVISILFISACVFASVSAFPAELKEGAPLPSTPQLQRSPRQVTYNWVARSPYADYAGVTYYPAHSGLGYSYGQPYPHGYYGSYGGHGMGYHYSLVNNNNNGYHHQAHYQHA</sequence>
<accession>A0ABP1RIE3</accession>